<dbReference type="Pfam" id="PF09861">
    <property type="entry name" value="Lar_N"/>
    <property type="match status" value="1"/>
</dbReference>
<dbReference type="EMBL" id="JACRTB010000001">
    <property type="protein sequence ID" value="MBC8574942.1"/>
    <property type="molecule type" value="Genomic_DNA"/>
</dbReference>
<dbReference type="PANTHER" id="PTHR33171:SF17">
    <property type="entry name" value="LARA-LIKE N-TERMINAL DOMAIN-CONTAINING PROTEIN"/>
    <property type="match status" value="1"/>
</dbReference>
<proteinExistence type="predicted"/>
<name>A0ABR7NEV1_9FIRM</name>
<dbReference type="Gene3D" id="3.40.50.11440">
    <property type="match status" value="1"/>
</dbReference>
<evidence type="ECO:0000259" key="1">
    <source>
        <dbReference type="Pfam" id="PF09861"/>
    </source>
</evidence>
<evidence type="ECO:0000313" key="2">
    <source>
        <dbReference type="EMBL" id="MBC8574942.1"/>
    </source>
</evidence>
<protein>
    <submittedName>
        <fullName evidence="2">DUF2088 domain-containing protein</fullName>
    </submittedName>
</protein>
<organism evidence="2 3">
    <name type="scientific">Yanshouia hominis</name>
    <dbReference type="NCBI Taxonomy" id="2763673"/>
    <lineage>
        <taxon>Bacteria</taxon>
        <taxon>Bacillati</taxon>
        <taxon>Bacillota</taxon>
        <taxon>Clostridia</taxon>
        <taxon>Eubacteriales</taxon>
        <taxon>Oscillospiraceae</taxon>
        <taxon>Yanshouia</taxon>
    </lineage>
</organism>
<evidence type="ECO:0000313" key="3">
    <source>
        <dbReference type="Proteomes" id="UP000658131"/>
    </source>
</evidence>
<keyword evidence="3" id="KW-1185">Reference proteome</keyword>
<reference evidence="2 3" key="1">
    <citation type="submission" date="2020-08" db="EMBL/GenBank/DDBJ databases">
        <title>Genome public.</title>
        <authorList>
            <person name="Liu C."/>
            <person name="Sun Q."/>
        </authorList>
    </citation>
    <scope>NUCLEOTIDE SEQUENCE [LARGE SCALE GENOMIC DNA]</scope>
    <source>
        <strain evidence="2 3">BX1</strain>
    </source>
</reference>
<sequence length="431" mass="48778">MLLSLQNPSGAVDLKDISDLICTHIDANRWRNVLLIPPDITRSHSGAGLLTSLYYKELTKGGCRVKVLPALGTHCRMTEAELRRMFGDIPMEAYLVHDFRRSITEIGTVPGSYLAEISEGLFTEKVSVAINRELLNREYDAILSIGQVIPHEIAGMANYTKNIVVGCGGGEMINVSHFLGVFYGLERLLGVDQNPVRLLFDYVQENLLKEIPFLFVQTVMAQIDGRDVYKGVFIGEGREPYNRAVELSQRVNFNHVERPIRKCVVWMDPDSYHSTWVTNKAIYRTELAVQQDGEIIIIAPGVCMFGENDLADGAIRKYGYLSREKVLELRRTDRFLQENLSLAGHLIHGVPGRGIRVTYCTNKLTREEIEHAGFRYMTVDEALAAYPCRQWENGWHTLPSGEEVYFVANAALGMWRCEEQPRQSSERDCSK</sequence>
<accession>A0ABR7NEV1</accession>
<comment type="caution">
    <text evidence="2">The sequence shown here is derived from an EMBL/GenBank/DDBJ whole genome shotgun (WGS) entry which is preliminary data.</text>
</comment>
<gene>
    <name evidence="2" type="ORF">H8717_00750</name>
</gene>
<dbReference type="InterPro" id="IPR043166">
    <property type="entry name" value="LarA-like_C"/>
</dbReference>
<dbReference type="RefSeq" id="WP_262398633.1">
    <property type="nucleotide sequence ID" value="NZ_JACRTB010000001.1"/>
</dbReference>
<dbReference type="InterPro" id="IPR018657">
    <property type="entry name" value="LarA-like_N"/>
</dbReference>
<dbReference type="Proteomes" id="UP000658131">
    <property type="component" value="Unassembled WGS sequence"/>
</dbReference>
<dbReference type="InterPro" id="IPR048068">
    <property type="entry name" value="LarA-like"/>
</dbReference>
<dbReference type="PANTHER" id="PTHR33171">
    <property type="entry name" value="LAR_N DOMAIN-CONTAINING PROTEIN"/>
    <property type="match status" value="1"/>
</dbReference>
<feature type="domain" description="LarA-like N-terminal" evidence="1">
    <location>
        <begin position="30"/>
        <end position="179"/>
    </location>
</feature>
<dbReference type="Gene3D" id="3.90.226.30">
    <property type="match status" value="1"/>
</dbReference>